<keyword evidence="2" id="KW-0472">Membrane</keyword>
<feature type="transmembrane region" description="Helical" evidence="2">
    <location>
        <begin position="110"/>
        <end position="131"/>
    </location>
</feature>
<protein>
    <recommendedName>
        <fullName evidence="3">SPW repeat-containing integral membrane domain-containing protein</fullName>
    </recommendedName>
</protein>
<dbReference type="PATRIC" id="fig|797303.5.peg.77"/>
<evidence type="ECO:0000313" key="5">
    <source>
        <dbReference type="Proteomes" id="UP000011593"/>
    </source>
</evidence>
<feature type="region of interest" description="Disordered" evidence="1">
    <location>
        <begin position="1"/>
        <end position="46"/>
    </location>
</feature>
<accession>L9Z6R8</accession>
<dbReference type="OrthoDB" id="169701at2157"/>
<evidence type="ECO:0000256" key="1">
    <source>
        <dbReference type="SAM" id="MobiDB-lite"/>
    </source>
</evidence>
<name>L9Z6R8_NATP1</name>
<feature type="transmembrane region" description="Helical" evidence="2">
    <location>
        <begin position="53"/>
        <end position="72"/>
    </location>
</feature>
<dbReference type="Pfam" id="PF03779">
    <property type="entry name" value="SPW"/>
    <property type="match status" value="1"/>
</dbReference>
<evidence type="ECO:0000256" key="2">
    <source>
        <dbReference type="SAM" id="Phobius"/>
    </source>
</evidence>
<feature type="compositionally biased region" description="Acidic residues" evidence="1">
    <location>
        <begin position="1"/>
        <end position="13"/>
    </location>
</feature>
<evidence type="ECO:0000259" key="3">
    <source>
        <dbReference type="Pfam" id="PF03779"/>
    </source>
</evidence>
<feature type="transmembrane region" description="Helical" evidence="2">
    <location>
        <begin position="143"/>
        <end position="162"/>
    </location>
</feature>
<proteinExistence type="predicted"/>
<gene>
    <name evidence="4" type="ORF">C488_00387</name>
</gene>
<keyword evidence="2" id="KW-0812">Transmembrane</keyword>
<keyword evidence="2" id="KW-1133">Transmembrane helix</keyword>
<feature type="domain" description="SPW repeat-containing integral membrane" evidence="3">
    <location>
        <begin position="53"/>
        <end position="157"/>
    </location>
</feature>
<dbReference type="AlphaFoldDB" id="L9Z6R8"/>
<dbReference type="Proteomes" id="UP000011593">
    <property type="component" value="Unassembled WGS sequence"/>
</dbReference>
<feature type="transmembrane region" description="Helical" evidence="2">
    <location>
        <begin position="78"/>
        <end position="98"/>
    </location>
</feature>
<feature type="compositionally biased region" description="Basic and acidic residues" evidence="1">
    <location>
        <begin position="18"/>
        <end position="33"/>
    </location>
</feature>
<dbReference type="InterPro" id="IPR005530">
    <property type="entry name" value="SPW"/>
</dbReference>
<sequence length="178" mass="18808">MDLEAMSEYDGTENPDTPWREDGTDEHDNRGDEGVTGGDKTPFEPNRAERGTWLSAAIALAGIAVLGQALLLELAAGQFWNDVFIGVTLSIAGAYNYVRRTNGAFGSMGVAVLVALVGLWLVAAPFLLGAGSGGVETTSEPGFWIDVVAGLLAAGLGIYSAIRIRRRRRAVDVRPTAT</sequence>
<comment type="caution">
    <text evidence="4">The sequence shown here is derived from an EMBL/GenBank/DDBJ whole genome shotgun (WGS) entry which is preliminary data.</text>
</comment>
<dbReference type="EMBL" id="AOIE01000003">
    <property type="protein sequence ID" value="ELY82034.1"/>
    <property type="molecule type" value="Genomic_DNA"/>
</dbReference>
<reference evidence="4 5" key="1">
    <citation type="journal article" date="2014" name="PLoS Genet.">
        <title>Phylogenetically driven sequencing of extremely halophilic archaea reveals strategies for static and dynamic osmo-response.</title>
        <authorList>
            <person name="Becker E.A."/>
            <person name="Seitzer P.M."/>
            <person name="Tritt A."/>
            <person name="Larsen D."/>
            <person name="Krusor M."/>
            <person name="Yao A.I."/>
            <person name="Wu D."/>
            <person name="Madern D."/>
            <person name="Eisen J.A."/>
            <person name="Darling A.E."/>
            <person name="Facciotti M.T."/>
        </authorList>
    </citation>
    <scope>NUCLEOTIDE SEQUENCE [LARGE SCALE GENOMIC DNA]</scope>
    <source>
        <strain evidence="4 5">DSM 15624</strain>
    </source>
</reference>
<keyword evidence="5" id="KW-1185">Reference proteome</keyword>
<organism evidence="4 5">
    <name type="scientific">Natrinema pellirubrum (strain DSM 15624 / CIP 106293 / JCM 10476 / NCIMB 786 / 157)</name>
    <dbReference type="NCBI Taxonomy" id="797303"/>
    <lineage>
        <taxon>Archaea</taxon>
        <taxon>Methanobacteriati</taxon>
        <taxon>Methanobacteriota</taxon>
        <taxon>Stenosarchaea group</taxon>
        <taxon>Halobacteria</taxon>
        <taxon>Halobacteriales</taxon>
        <taxon>Natrialbaceae</taxon>
        <taxon>Natrinema</taxon>
    </lineage>
</organism>
<evidence type="ECO:0000313" key="4">
    <source>
        <dbReference type="EMBL" id="ELY82034.1"/>
    </source>
</evidence>